<keyword evidence="3" id="KW-1185">Reference proteome</keyword>
<dbReference type="Proteomes" id="UP000077177">
    <property type="component" value="Chromosome"/>
</dbReference>
<dbReference type="Gene3D" id="2.30.30.350">
    <property type="entry name" value="mobile metagenome of vibrio cholerae. Integron cassette protein vch_cass4"/>
    <property type="match status" value="1"/>
</dbReference>
<sequence length="83" mass="9583">MDNSLKLIPGQEYLVTKPFVDYDGIVHGVGEIWTYRGTSFLPYDDGLTLHVTNNGKEEVYRLQWRKEAQAEIIENFNGYVELS</sequence>
<dbReference type="EMBL" id="CP011390">
    <property type="protein sequence ID" value="ANE52201.1"/>
    <property type="molecule type" value="Genomic_DNA"/>
</dbReference>
<evidence type="ECO:0000313" key="2">
    <source>
        <dbReference type="EMBL" id="ANE52201.1"/>
    </source>
</evidence>
<dbReference type="RefSeq" id="WP_066406440.1">
    <property type="nucleotide sequence ID" value="NZ_CP011390.1"/>
</dbReference>
<reference evidence="3" key="1">
    <citation type="submission" date="2015-01" db="EMBL/GenBank/DDBJ databases">
        <title>Flavisolibacter sp./LCS9/ whole genome sequencing.</title>
        <authorList>
            <person name="Kim M.K."/>
            <person name="Srinivasan S."/>
            <person name="Lee J.-J."/>
        </authorList>
    </citation>
    <scope>NUCLEOTIDE SEQUENCE [LARGE SCALE GENOMIC DNA]</scope>
    <source>
        <strain evidence="3">LCS9</strain>
    </source>
</reference>
<name>A0A172TYM0_9BACT</name>
<protein>
    <recommendedName>
        <fullName evidence="1">DUF3601 domain-containing protein</fullName>
    </recommendedName>
</protein>
<feature type="domain" description="DUF3601" evidence="1">
    <location>
        <begin position="12"/>
        <end position="81"/>
    </location>
</feature>
<evidence type="ECO:0000313" key="3">
    <source>
        <dbReference type="Proteomes" id="UP000077177"/>
    </source>
</evidence>
<dbReference type="KEGG" id="fla:SY85_18605"/>
<accession>A0A172TYM0</accession>
<dbReference type="InterPro" id="IPR022020">
    <property type="entry name" value="DUF3601"/>
</dbReference>
<dbReference type="OrthoDB" id="7597336at2"/>
<organism evidence="2 3">
    <name type="scientific">Flavisolibacter tropicus</name>
    <dbReference type="NCBI Taxonomy" id="1492898"/>
    <lineage>
        <taxon>Bacteria</taxon>
        <taxon>Pseudomonadati</taxon>
        <taxon>Bacteroidota</taxon>
        <taxon>Chitinophagia</taxon>
        <taxon>Chitinophagales</taxon>
        <taxon>Chitinophagaceae</taxon>
        <taxon>Flavisolibacter</taxon>
    </lineage>
</organism>
<gene>
    <name evidence="2" type="ORF">SY85_18605</name>
</gene>
<reference evidence="2 3" key="2">
    <citation type="journal article" date="2016" name="Int. J. Syst. Evol. Microbiol.">
        <title>Flavisolibacter tropicus sp. nov., isolated from tropical soil.</title>
        <authorList>
            <person name="Lee J.J."/>
            <person name="Kang M.S."/>
            <person name="Kim G.S."/>
            <person name="Lee C.S."/>
            <person name="Lim S."/>
            <person name="Lee J."/>
            <person name="Roh S.H."/>
            <person name="Kang H."/>
            <person name="Ha J.M."/>
            <person name="Bae S."/>
            <person name="Jung H.Y."/>
            <person name="Kim M.K."/>
        </authorList>
    </citation>
    <scope>NUCLEOTIDE SEQUENCE [LARGE SCALE GENOMIC DNA]</scope>
    <source>
        <strain evidence="2 3">LCS9</strain>
    </source>
</reference>
<dbReference type="AlphaFoldDB" id="A0A172TYM0"/>
<dbReference type="Pfam" id="PF12208">
    <property type="entry name" value="DUF3601"/>
    <property type="match status" value="1"/>
</dbReference>
<proteinExistence type="predicted"/>
<evidence type="ECO:0000259" key="1">
    <source>
        <dbReference type="Pfam" id="PF12208"/>
    </source>
</evidence>